<dbReference type="AlphaFoldDB" id="A0A0D0DXG6"/>
<organism evidence="1 2">
    <name type="scientific">Paxillus rubicundulus Ve08.2h10</name>
    <dbReference type="NCBI Taxonomy" id="930991"/>
    <lineage>
        <taxon>Eukaryota</taxon>
        <taxon>Fungi</taxon>
        <taxon>Dikarya</taxon>
        <taxon>Basidiomycota</taxon>
        <taxon>Agaricomycotina</taxon>
        <taxon>Agaricomycetes</taxon>
        <taxon>Agaricomycetidae</taxon>
        <taxon>Boletales</taxon>
        <taxon>Paxilineae</taxon>
        <taxon>Paxillaceae</taxon>
        <taxon>Paxillus</taxon>
    </lineage>
</organism>
<reference evidence="1 2" key="1">
    <citation type="submission" date="2014-04" db="EMBL/GenBank/DDBJ databases">
        <authorList>
            <consortium name="DOE Joint Genome Institute"/>
            <person name="Kuo A."/>
            <person name="Kohler A."/>
            <person name="Jargeat P."/>
            <person name="Nagy L.G."/>
            <person name="Floudas D."/>
            <person name="Copeland A."/>
            <person name="Barry K.W."/>
            <person name="Cichocki N."/>
            <person name="Veneault-Fourrey C."/>
            <person name="LaButti K."/>
            <person name="Lindquist E.A."/>
            <person name="Lipzen A."/>
            <person name="Lundell T."/>
            <person name="Morin E."/>
            <person name="Murat C."/>
            <person name="Sun H."/>
            <person name="Tunlid A."/>
            <person name="Henrissat B."/>
            <person name="Grigoriev I.V."/>
            <person name="Hibbett D.S."/>
            <person name="Martin F."/>
            <person name="Nordberg H.P."/>
            <person name="Cantor M.N."/>
            <person name="Hua S.X."/>
        </authorList>
    </citation>
    <scope>NUCLEOTIDE SEQUENCE [LARGE SCALE GENOMIC DNA]</scope>
    <source>
        <strain evidence="1 2">Ve08.2h10</strain>
    </source>
</reference>
<sequence>MRIPLIPHNDLILLASRDLRTEARSRTKIGCYIKNSLIGAQDAATLAAGGVYPHPYL</sequence>
<dbReference type="EMBL" id="KN825438">
    <property type="protein sequence ID" value="KIK91024.1"/>
    <property type="molecule type" value="Genomic_DNA"/>
</dbReference>
<keyword evidence="2" id="KW-1185">Reference proteome</keyword>
<dbReference type="Proteomes" id="UP000054538">
    <property type="component" value="Unassembled WGS sequence"/>
</dbReference>
<name>A0A0D0DXG6_9AGAM</name>
<reference evidence="2" key="2">
    <citation type="submission" date="2015-01" db="EMBL/GenBank/DDBJ databases">
        <title>Evolutionary Origins and Diversification of the Mycorrhizal Mutualists.</title>
        <authorList>
            <consortium name="DOE Joint Genome Institute"/>
            <consortium name="Mycorrhizal Genomics Consortium"/>
            <person name="Kohler A."/>
            <person name="Kuo A."/>
            <person name="Nagy L.G."/>
            <person name="Floudas D."/>
            <person name="Copeland A."/>
            <person name="Barry K.W."/>
            <person name="Cichocki N."/>
            <person name="Veneault-Fourrey C."/>
            <person name="LaButti K."/>
            <person name="Lindquist E.A."/>
            <person name="Lipzen A."/>
            <person name="Lundell T."/>
            <person name="Morin E."/>
            <person name="Murat C."/>
            <person name="Riley R."/>
            <person name="Ohm R."/>
            <person name="Sun H."/>
            <person name="Tunlid A."/>
            <person name="Henrissat B."/>
            <person name="Grigoriev I.V."/>
            <person name="Hibbett D.S."/>
            <person name="Martin F."/>
        </authorList>
    </citation>
    <scope>NUCLEOTIDE SEQUENCE [LARGE SCALE GENOMIC DNA]</scope>
    <source>
        <strain evidence="2">Ve08.2h10</strain>
    </source>
</reference>
<gene>
    <name evidence="1" type="ORF">PAXRUDRAFT_831189</name>
</gene>
<proteinExistence type="predicted"/>
<protein>
    <submittedName>
        <fullName evidence="1">Uncharacterized protein</fullName>
    </submittedName>
</protein>
<evidence type="ECO:0000313" key="1">
    <source>
        <dbReference type="EMBL" id="KIK91024.1"/>
    </source>
</evidence>
<dbReference type="HOGENOM" id="CLU_2997126_0_0_1"/>
<dbReference type="InParanoid" id="A0A0D0DXG6"/>
<accession>A0A0D0DXG6</accession>
<evidence type="ECO:0000313" key="2">
    <source>
        <dbReference type="Proteomes" id="UP000054538"/>
    </source>
</evidence>